<dbReference type="GO" id="GO:0005737">
    <property type="term" value="C:cytoplasm"/>
    <property type="evidence" value="ECO:0007669"/>
    <property type="project" value="UniProtKB-SubCell"/>
</dbReference>
<name>A0A016VC44_9BILA</name>
<comment type="caution">
    <text evidence="8">The sequence shown here is derived from an EMBL/GenBank/DDBJ whole genome shotgun (WGS) entry which is preliminary data.</text>
</comment>
<evidence type="ECO:0000313" key="9">
    <source>
        <dbReference type="Proteomes" id="UP000024635"/>
    </source>
</evidence>
<dbReference type="PANTHER" id="PTHR31334">
    <property type="entry name" value="SMITH-MAGENIS SYNDROME REGION GENE 8 PROTEIN"/>
    <property type="match status" value="1"/>
</dbReference>
<dbReference type="STRING" id="53326.A0A016VC44"/>
<dbReference type="Proteomes" id="UP000024635">
    <property type="component" value="Unassembled WGS sequence"/>
</dbReference>
<dbReference type="GO" id="GO:0032045">
    <property type="term" value="C:guanyl-nucleotide exchange factor complex"/>
    <property type="evidence" value="ECO:0007669"/>
    <property type="project" value="TreeGrafter"/>
</dbReference>
<proteinExistence type="inferred from homology"/>
<comment type="subcellular location">
    <subcellularLocation>
        <location evidence="1">Cytoplasm</location>
    </subcellularLocation>
</comment>
<evidence type="ECO:0000256" key="4">
    <source>
        <dbReference type="ARBA" id="ARBA00023006"/>
    </source>
</evidence>
<dbReference type="GO" id="GO:0006914">
    <property type="term" value="P:autophagy"/>
    <property type="evidence" value="ECO:0007669"/>
    <property type="project" value="UniProtKB-KW"/>
</dbReference>
<reference evidence="9" key="1">
    <citation type="journal article" date="2015" name="Nat. Genet.">
        <title>The genome and transcriptome of the zoonotic hookworm Ancylostoma ceylanicum identify infection-specific gene families.</title>
        <authorList>
            <person name="Schwarz E.M."/>
            <person name="Hu Y."/>
            <person name="Antoshechkin I."/>
            <person name="Miller M.M."/>
            <person name="Sternberg P.W."/>
            <person name="Aroian R.V."/>
        </authorList>
    </citation>
    <scope>NUCLEOTIDE SEQUENCE</scope>
    <source>
        <strain evidence="9">HY135</strain>
    </source>
</reference>
<evidence type="ECO:0000256" key="1">
    <source>
        <dbReference type="ARBA" id="ARBA00004496"/>
    </source>
</evidence>
<protein>
    <recommendedName>
        <fullName evidence="7">UDENN FLCN/SMCR8-type domain-containing protein</fullName>
    </recommendedName>
</protein>
<dbReference type="PROSITE" id="PS51834">
    <property type="entry name" value="DENN_FLCN_SMCR8"/>
    <property type="match status" value="1"/>
</dbReference>
<feature type="domain" description="UDENN FLCN/SMCR8-type" evidence="7">
    <location>
        <begin position="22"/>
        <end position="508"/>
    </location>
</feature>
<sequence length="522" mass="58101">MSSSNIKAEDLLLRNKRVIDPFNRLGCNIDPFLAVVEFCQIQGPRPLATVSLRQNRNLASVDVDSLSVWLMSSEAASGTVLLIYNQQMGIYALSYYATIYDVKARAFQVELYCPPWEKSGNSSFLCSRPICVAMLTSERPTSSQLSRFSSGVRKLVAPLIKCNRRFFLRQLSDIIKISDAVESDTIQTYYTLDAEVLKQSGSNRKLSNVAEQARKLRPRMQAMYDVLSESRTYLDCTGHAGEDQAAAEEMFLSFLQNPSLDPISDVTPCAYDCFIANLHSFLVQCSENQLQKGVLYSANTPILRFPKRTSPMKAKSSNSSSSSTGGEETLHTITQHLDNVLFPVLAGEDMVVCGSEQRKQTVIDIVDKINFLKPKSHPNHSVVLWADGNESRPKGVVGVCHDRSESAALNLRSTAVLDANACVLRTVPYRGFLLSNLSTKRRFPSVAALLAFVAATLTNISALVYLSRFLSPLHLENENITLDDERIIVNMLTELDLVKYQGLKCALEKRRSMNEPTKVIQL</sequence>
<comment type="similarity">
    <text evidence="5">Belongs to the SMCR8 family.</text>
</comment>
<evidence type="ECO:0000313" key="8">
    <source>
        <dbReference type="EMBL" id="EYC24308.1"/>
    </source>
</evidence>
<keyword evidence="4" id="KW-0072">Autophagy</keyword>
<keyword evidence="9" id="KW-1185">Reference proteome</keyword>
<accession>A0A016VC44</accession>
<gene>
    <name evidence="8" type="primary">Acey_s0014.g2433</name>
    <name evidence="8" type="synonym">Acey-R144.5</name>
    <name evidence="8" type="ORF">Y032_0014g2433</name>
</gene>
<dbReference type="OrthoDB" id="2289278at2759"/>
<dbReference type="GO" id="GO:0005085">
    <property type="term" value="F:guanyl-nucleotide exchange factor activity"/>
    <property type="evidence" value="ECO:0007669"/>
    <property type="project" value="UniProtKB-KW"/>
</dbReference>
<dbReference type="InterPro" id="IPR037521">
    <property type="entry name" value="FLCN/SMCR8_DENN"/>
</dbReference>
<feature type="region of interest" description="Disordered" evidence="6">
    <location>
        <begin position="307"/>
        <end position="328"/>
    </location>
</feature>
<keyword evidence="2" id="KW-0963">Cytoplasm</keyword>
<dbReference type="PANTHER" id="PTHR31334:SF1">
    <property type="entry name" value="GUANINE NUCLEOTIDE EXCHANGE PROTEIN SMCR8"/>
    <property type="match status" value="1"/>
</dbReference>
<dbReference type="AlphaFoldDB" id="A0A016VC44"/>
<evidence type="ECO:0000259" key="7">
    <source>
        <dbReference type="PROSITE" id="PS51834"/>
    </source>
</evidence>
<organism evidence="8 9">
    <name type="scientific">Ancylostoma ceylanicum</name>
    <dbReference type="NCBI Taxonomy" id="53326"/>
    <lineage>
        <taxon>Eukaryota</taxon>
        <taxon>Metazoa</taxon>
        <taxon>Ecdysozoa</taxon>
        <taxon>Nematoda</taxon>
        <taxon>Chromadorea</taxon>
        <taxon>Rhabditida</taxon>
        <taxon>Rhabditina</taxon>
        <taxon>Rhabditomorpha</taxon>
        <taxon>Strongyloidea</taxon>
        <taxon>Ancylostomatidae</taxon>
        <taxon>Ancylostomatinae</taxon>
        <taxon>Ancylostoma</taxon>
    </lineage>
</organism>
<keyword evidence="3" id="KW-0344">Guanine-nucleotide releasing factor</keyword>
<evidence type="ECO:0000256" key="3">
    <source>
        <dbReference type="ARBA" id="ARBA00022658"/>
    </source>
</evidence>
<evidence type="ECO:0000256" key="6">
    <source>
        <dbReference type="SAM" id="MobiDB-lite"/>
    </source>
</evidence>
<evidence type="ECO:0000256" key="5">
    <source>
        <dbReference type="ARBA" id="ARBA00038137"/>
    </source>
</evidence>
<dbReference type="EMBL" id="JARK01001350">
    <property type="protein sequence ID" value="EYC24308.1"/>
    <property type="molecule type" value="Genomic_DNA"/>
</dbReference>
<evidence type="ECO:0000256" key="2">
    <source>
        <dbReference type="ARBA" id="ARBA00022490"/>
    </source>
</evidence>